<dbReference type="Gene3D" id="3.40.50.300">
    <property type="entry name" value="P-loop containing nucleotide triphosphate hydrolases"/>
    <property type="match status" value="1"/>
</dbReference>
<name>A0A7T0C051_9BACT</name>
<dbReference type="AlphaFoldDB" id="A0A7T0C051"/>
<dbReference type="EMBL" id="CP048620">
    <property type="protein sequence ID" value="QPJ64056.1"/>
    <property type="molecule type" value="Genomic_DNA"/>
</dbReference>
<evidence type="ECO:0000313" key="2">
    <source>
        <dbReference type="Proteomes" id="UP000594464"/>
    </source>
</evidence>
<dbReference type="InterPro" id="IPR027417">
    <property type="entry name" value="P-loop_NTPase"/>
</dbReference>
<accession>A0A7T0C051</accession>
<sequence length="398" mass="47425">MKDPFETIKTIPICFQIAIGHCGNDWLHSLFDSHKQILTIPLFNFHDVWRLNHCHQFIEPEEMFSSWKNYFEGQPDRHAIRKKFLKSESEKETFYRRFYELLKLHGVSPNAVYWAIHSAYAHAKNIDLQRIRLIFSQEHFPFEVEQIMESFPDSFFLTLVRDPRAALAGGFKAAKNQHGHLPDYHFNANIERWMFVWNFHQRFRDRLRDRYIIAQNESLNSDLKTGMERIASALNIDFSESLLMPSLLGEPWGMEGESAYVKAESNPIKEQKDFYSPRKAQLRWKANLRLNEVAMIEFLFSDFMNHFQYKRTTGKGIFWTTLGFFTFLLPSKTLLKHWMNTYPEVQEFKTVSKKLTSSTRIVWRTMPNPIKFICILLHSMGVRLRYYFIPKYLGIRYD</sequence>
<evidence type="ECO:0000313" key="1">
    <source>
        <dbReference type="EMBL" id="QPJ64056.1"/>
    </source>
</evidence>
<keyword evidence="1" id="KW-0808">Transferase</keyword>
<gene>
    <name evidence="1" type="ORF">G3M78_01005</name>
</gene>
<proteinExistence type="predicted"/>
<dbReference type="Proteomes" id="UP000594464">
    <property type="component" value="Chromosome"/>
</dbReference>
<organism evidence="1 2">
    <name type="scientific">Candidatus Nitrohelix vancouverensis</name>
    <dbReference type="NCBI Taxonomy" id="2705534"/>
    <lineage>
        <taxon>Bacteria</taxon>
        <taxon>Pseudomonadati</taxon>
        <taxon>Nitrospinota/Tectimicrobiota group</taxon>
        <taxon>Nitrospinota</taxon>
        <taxon>Nitrospinia</taxon>
        <taxon>Nitrospinales</taxon>
        <taxon>Nitrospinaceae</taxon>
        <taxon>Candidatus Nitrohelix</taxon>
    </lineage>
</organism>
<protein>
    <submittedName>
        <fullName evidence="1">Sulfotransferase</fullName>
    </submittedName>
</protein>
<dbReference type="SUPFAM" id="SSF52540">
    <property type="entry name" value="P-loop containing nucleoside triphosphate hydrolases"/>
    <property type="match status" value="1"/>
</dbReference>
<reference evidence="2" key="1">
    <citation type="submission" date="2020-02" db="EMBL/GenBank/DDBJ databases">
        <title>Genomic and physiological characterization of two novel Nitrospinaceae genera.</title>
        <authorList>
            <person name="Mueller A.J."/>
            <person name="Jung M.-Y."/>
            <person name="Strachan C.R."/>
            <person name="Herbold C.W."/>
            <person name="Kirkegaard R.H."/>
            <person name="Daims H."/>
        </authorList>
    </citation>
    <scope>NUCLEOTIDE SEQUENCE [LARGE SCALE GENOMIC DNA]</scope>
</reference>
<dbReference type="KEGG" id="nva:G3M78_01005"/>
<dbReference type="GO" id="GO:0016740">
    <property type="term" value="F:transferase activity"/>
    <property type="evidence" value="ECO:0007669"/>
    <property type="project" value="UniProtKB-KW"/>
</dbReference>